<feature type="compositionally biased region" description="Pro residues" evidence="1">
    <location>
        <begin position="1"/>
        <end position="13"/>
    </location>
</feature>
<feature type="compositionally biased region" description="Polar residues" evidence="1">
    <location>
        <begin position="32"/>
        <end position="69"/>
    </location>
</feature>
<dbReference type="EMBL" id="ML119737">
    <property type="protein sequence ID" value="RPA76799.1"/>
    <property type="molecule type" value="Genomic_DNA"/>
</dbReference>
<protein>
    <submittedName>
        <fullName evidence="2">Uncharacterized protein</fullName>
    </submittedName>
</protein>
<dbReference type="AlphaFoldDB" id="A0A3N4HSX3"/>
<organism evidence="2 3">
    <name type="scientific">Ascobolus immersus RN42</name>
    <dbReference type="NCBI Taxonomy" id="1160509"/>
    <lineage>
        <taxon>Eukaryota</taxon>
        <taxon>Fungi</taxon>
        <taxon>Dikarya</taxon>
        <taxon>Ascomycota</taxon>
        <taxon>Pezizomycotina</taxon>
        <taxon>Pezizomycetes</taxon>
        <taxon>Pezizales</taxon>
        <taxon>Ascobolaceae</taxon>
        <taxon>Ascobolus</taxon>
    </lineage>
</organism>
<name>A0A3N4HSX3_ASCIM</name>
<feature type="region of interest" description="Disordered" evidence="1">
    <location>
        <begin position="1"/>
        <end position="74"/>
    </location>
</feature>
<evidence type="ECO:0000256" key="1">
    <source>
        <dbReference type="SAM" id="MobiDB-lite"/>
    </source>
</evidence>
<evidence type="ECO:0000313" key="2">
    <source>
        <dbReference type="EMBL" id="RPA76799.1"/>
    </source>
</evidence>
<reference evidence="2 3" key="1">
    <citation type="journal article" date="2018" name="Nat. Ecol. Evol.">
        <title>Pezizomycetes genomes reveal the molecular basis of ectomycorrhizal truffle lifestyle.</title>
        <authorList>
            <person name="Murat C."/>
            <person name="Payen T."/>
            <person name="Noel B."/>
            <person name="Kuo A."/>
            <person name="Morin E."/>
            <person name="Chen J."/>
            <person name="Kohler A."/>
            <person name="Krizsan K."/>
            <person name="Balestrini R."/>
            <person name="Da Silva C."/>
            <person name="Montanini B."/>
            <person name="Hainaut M."/>
            <person name="Levati E."/>
            <person name="Barry K.W."/>
            <person name="Belfiori B."/>
            <person name="Cichocki N."/>
            <person name="Clum A."/>
            <person name="Dockter R.B."/>
            <person name="Fauchery L."/>
            <person name="Guy J."/>
            <person name="Iotti M."/>
            <person name="Le Tacon F."/>
            <person name="Lindquist E.A."/>
            <person name="Lipzen A."/>
            <person name="Malagnac F."/>
            <person name="Mello A."/>
            <person name="Molinier V."/>
            <person name="Miyauchi S."/>
            <person name="Poulain J."/>
            <person name="Riccioni C."/>
            <person name="Rubini A."/>
            <person name="Sitrit Y."/>
            <person name="Splivallo R."/>
            <person name="Traeger S."/>
            <person name="Wang M."/>
            <person name="Zifcakova L."/>
            <person name="Wipf D."/>
            <person name="Zambonelli A."/>
            <person name="Paolocci F."/>
            <person name="Nowrousian M."/>
            <person name="Ottonello S."/>
            <person name="Baldrian P."/>
            <person name="Spatafora J.W."/>
            <person name="Henrissat B."/>
            <person name="Nagy L.G."/>
            <person name="Aury J.M."/>
            <person name="Wincker P."/>
            <person name="Grigoriev I.V."/>
            <person name="Bonfante P."/>
            <person name="Martin F.M."/>
        </authorList>
    </citation>
    <scope>NUCLEOTIDE SEQUENCE [LARGE SCALE GENOMIC DNA]</scope>
    <source>
        <strain evidence="2 3">RN42</strain>
    </source>
</reference>
<evidence type="ECO:0000313" key="3">
    <source>
        <dbReference type="Proteomes" id="UP000275078"/>
    </source>
</evidence>
<accession>A0A3N4HSX3</accession>
<proteinExistence type="predicted"/>
<dbReference type="Proteomes" id="UP000275078">
    <property type="component" value="Unassembled WGS sequence"/>
</dbReference>
<sequence length="175" mass="19403">MRHPSKPTPPSPNQPASEADEVSEEQNHHKSTVASQIDQPLQPDIPSSASPTKPSESTKQPPHPTSSDTIQDDLATLLRTPDLFRHQLRRLNSKERKRAKFLLCIARNKILRSKGRGLLGRQCMDAAVEGVEGVEEFVVMVAGEELGGLFKLTEGRPGQEGWRKWGKGKKVKKGR</sequence>
<keyword evidence="3" id="KW-1185">Reference proteome</keyword>
<gene>
    <name evidence="2" type="ORF">BJ508DRAFT_310742</name>
</gene>